<dbReference type="SUPFAM" id="SSF52833">
    <property type="entry name" value="Thioredoxin-like"/>
    <property type="match status" value="1"/>
</dbReference>
<dbReference type="InterPro" id="IPR036249">
    <property type="entry name" value="Thioredoxin-like_sf"/>
</dbReference>
<dbReference type="CDD" id="cd03185">
    <property type="entry name" value="GST_C_Tau"/>
    <property type="match status" value="1"/>
</dbReference>
<dbReference type="InterPro" id="IPR004046">
    <property type="entry name" value="GST_C"/>
</dbReference>
<dbReference type="Pfam" id="PF02798">
    <property type="entry name" value="GST_N"/>
    <property type="match status" value="1"/>
</dbReference>
<dbReference type="InterPro" id="IPR036282">
    <property type="entry name" value="Glutathione-S-Trfase_C_sf"/>
</dbReference>
<feature type="domain" description="GST C-terminal" evidence="6">
    <location>
        <begin position="86"/>
        <end position="208"/>
    </location>
</feature>
<dbReference type="InterPro" id="IPR045073">
    <property type="entry name" value="Omega/Tau-like"/>
</dbReference>
<dbReference type="GO" id="GO:0006749">
    <property type="term" value="P:glutathione metabolic process"/>
    <property type="evidence" value="ECO:0007669"/>
    <property type="project" value="InterPro"/>
</dbReference>
<dbReference type="InterPro" id="IPR040079">
    <property type="entry name" value="Glutathione_S-Trfase"/>
</dbReference>
<dbReference type="Gene3D" id="1.20.1050.10">
    <property type="match status" value="1"/>
</dbReference>
<dbReference type="FunFam" id="3.40.30.10:FF:000014">
    <property type="entry name" value="Tau class glutathione S-transferase"/>
    <property type="match status" value="1"/>
</dbReference>
<dbReference type="PANTHER" id="PTHR11260">
    <property type="entry name" value="GLUTATHIONE S-TRANSFERASE, GST, SUPERFAMILY, GST DOMAIN CONTAINING"/>
    <property type="match status" value="1"/>
</dbReference>
<evidence type="ECO:0000256" key="2">
    <source>
        <dbReference type="ARBA" id="ARBA00022679"/>
    </source>
</evidence>
<protein>
    <recommendedName>
        <fullName evidence="1">glutathione transferase</fullName>
        <ecNumber evidence="1">2.5.1.18</ecNumber>
    </recommendedName>
</protein>
<dbReference type="PANTHER" id="PTHR11260:SF614">
    <property type="entry name" value="GLUTATHIONE S-TRANSFERASE"/>
    <property type="match status" value="1"/>
</dbReference>
<dbReference type="EC" id="2.5.1.18" evidence="1"/>
<comment type="similarity">
    <text evidence="4">Belongs to the GST superfamily.</text>
</comment>
<organism evidence="7">
    <name type="scientific">Boehmeria nivea</name>
    <name type="common">Chinese grass</name>
    <name type="synonym">Urtica nivea</name>
    <dbReference type="NCBI Taxonomy" id="83906"/>
    <lineage>
        <taxon>Eukaryota</taxon>
        <taxon>Viridiplantae</taxon>
        <taxon>Streptophyta</taxon>
        <taxon>Embryophyta</taxon>
        <taxon>Tracheophyta</taxon>
        <taxon>Spermatophyta</taxon>
        <taxon>Magnoliopsida</taxon>
        <taxon>eudicotyledons</taxon>
        <taxon>Gunneridae</taxon>
        <taxon>Pentapetalae</taxon>
        <taxon>rosids</taxon>
        <taxon>fabids</taxon>
        <taxon>Rosales</taxon>
        <taxon>Urticaceae</taxon>
        <taxon>Boehmeria</taxon>
    </lineage>
</organism>
<sequence length="211" mass="24066">MVQVKVFGNKDSLFCTRIEWALKLKGVEYEYLQEDLKNKSPELLKYNPVHKKVPVLLHEGKAVAESLVILEYIDEAWKQNPLLPQDPHERATARFWAKFGDDKVVTASVEACYSQGEVKEKAIESTKELLAILEKEITGKKFFAGDGIGYLDLAIGWVPLGLSVIEEVGEMKVFEADKFPCLHEWSKNFMDIPLVKECLPTRESIVEYFRG</sequence>
<gene>
    <name evidence="7" type="primary">GSTU1</name>
</gene>
<dbReference type="SFLD" id="SFLDG00358">
    <property type="entry name" value="Main_(cytGST)"/>
    <property type="match status" value="1"/>
</dbReference>
<dbReference type="Pfam" id="PF00043">
    <property type="entry name" value="GST_C"/>
    <property type="match status" value="1"/>
</dbReference>
<dbReference type="PROSITE" id="PS50404">
    <property type="entry name" value="GST_NTER"/>
    <property type="match status" value="1"/>
</dbReference>
<dbReference type="FunFam" id="1.20.1050.10:FF:000012">
    <property type="entry name" value="Tau class glutathione S-transferase"/>
    <property type="match status" value="1"/>
</dbReference>
<name>A0A3R5W157_BOENI</name>
<keyword evidence="2 7" id="KW-0808">Transferase</keyword>
<dbReference type="AlphaFoldDB" id="A0A3R5W157"/>
<reference evidence="7" key="1">
    <citation type="submission" date="2018-02" db="EMBL/GenBank/DDBJ databases">
        <title>Cloning and expression analysis of glutathione S-transferase gene BnGSTU1 from ramie (Boehmeria nivea).</title>
        <authorList>
            <person name="Zhu S."/>
        </authorList>
    </citation>
    <scope>NUCLEOTIDE SEQUENCE</scope>
    <source>
        <tissue evidence="7">Leaf</tissue>
    </source>
</reference>
<evidence type="ECO:0000256" key="1">
    <source>
        <dbReference type="ARBA" id="ARBA00012452"/>
    </source>
</evidence>
<evidence type="ECO:0000313" key="7">
    <source>
        <dbReference type="EMBL" id="QAA78601.1"/>
    </source>
</evidence>
<dbReference type="CDD" id="cd03058">
    <property type="entry name" value="GST_N_Tau"/>
    <property type="match status" value="1"/>
</dbReference>
<dbReference type="PROSITE" id="PS50405">
    <property type="entry name" value="GST_CTER"/>
    <property type="match status" value="1"/>
</dbReference>
<dbReference type="InterPro" id="IPR004045">
    <property type="entry name" value="Glutathione_S-Trfase_N"/>
</dbReference>
<evidence type="ECO:0000256" key="3">
    <source>
        <dbReference type="ARBA" id="ARBA00047960"/>
    </source>
</evidence>
<dbReference type="InterPro" id="IPR045074">
    <property type="entry name" value="GST_C_Tau"/>
</dbReference>
<dbReference type="GO" id="GO:0005737">
    <property type="term" value="C:cytoplasm"/>
    <property type="evidence" value="ECO:0007669"/>
    <property type="project" value="TreeGrafter"/>
</dbReference>
<dbReference type="EMBL" id="MG941011">
    <property type="protein sequence ID" value="QAA78601.1"/>
    <property type="molecule type" value="mRNA"/>
</dbReference>
<feature type="domain" description="GST N-terminal" evidence="5">
    <location>
        <begin position="2"/>
        <end position="81"/>
    </location>
</feature>
<evidence type="ECO:0000259" key="5">
    <source>
        <dbReference type="PROSITE" id="PS50404"/>
    </source>
</evidence>
<evidence type="ECO:0000259" key="6">
    <source>
        <dbReference type="PROSITE" id="PS50405"/>
    </source>
</evidence>
<proteinExistence type="evidence at transcript level"/>
<accession>A0A3R5W157</accession>
<dbReference type="SFLD" id="SFLDS00019">
    <property type="entry name" value="Glutathione_Transferase_(cytos"/>
    <property type="match status" value="1"/>
</dbReference>
<evidence type="ECO:0000256" key="4">
    <source>
        <dbReference type="RuleBase" id="RU003494"/>
    </source>
</evidence>
<dbReference type="SFLD" id="SFLDG01152">
    <property type="entry name" value="Main.3:_Omega-_and_Tau-like"/>
    <property type="match status" value="1"/>
</dbReference>
<comment type="catalytic activity">
    <reaction evidence="3">
        <text>RX + glutathione = an S-substituted glutathione + a halide anion + H(+)</text>
        <dbReference type="Rhea" id="RHEA:16437"/>
        <dbReference type="ChEBI" id="CHEBI:15378"/>
        <dbReference type="ChEBI" id="CHEBI:16042"/>
        <dbReference type="ChEBI" id="CHEBI:17792"/>
        <dbReference type="ChEBI" id="CHEBI:57925"/>
        <dbReference type="ChEBI" id="CHEBI:90779"/>
        <dbReference type="EC" id="2.5.1.18"/>
    </reaction>
</comment>
<dbReference type="InterPro" id="IPR010987">
    <property type="entry name" value="Glutathione-S-Trfase_C-like"/>
</dbReference>
<dbReference type="GO" id="GO:0004364">
    <property type="term" value="F:glutathione transferase activity"/>
    <property type="evidence" value="ECO:0007669"/>
    <property type="project" value="UniProtKB-EC"/>
</dbReference>
<dbReference type="Gene3D" id="3.40.30.10">
    <property type="entry name" value="Glutaredoxin"/>
    <property type="match status" value="1"/>
</dbReference>
<dbReference type="SUPFAM" id="SSF47616">
    <property type="entry name" value="GST C-terminal domain-like"/>
    <property type="match status" value="1"/>
</dbReference>